<keyword evidence="3 6" id="KW-0812">Transmembrane</keyword>
<protein>
    <recommendedName>
        <fullName evidence="7">ABC3 transporter permease C-terminal domain-containing protein</fullName>
    </recommendedName>
</protein>
<comment type="subcellular location">
    <subcellularLocation>
        <location evidence="1">Cell membrane</location>
        <topology evidence="1">Multi-pass membrane protein</topology>
    </subcellularLocation>
</comment>
<feature type="transmembrane region" description="Helical" evidence="6">
    <location>
        <begin position="440"/>
        <end position="461"/>
    </location>
</feature>
<keyword evidence="4 6" id="KW-1133">Transmembrane helix</keyword>
<comment type="caution">
    <text evidence="8">The sequence shown here is derived from an EMBL/GenBank/DDBJ whole genome shotgun (WGS) entry which is preliminary data.</text>
</comment>
<evidence type="ECO:0000259" key="7">
    <source>
        <dbReference type="Pfam" id="PF02687"/>
    </source>
</evidence>
<feature type="transmembrane region" description="Helical" evidence="6">
    <location>
        <begin position="399"/>
        <end position="420"/>
    </location>
</feature>
<dbReference type="RefSeq" id="WP_126031672.1">
    <property type="nucleotide sequence ID" value="NZ_QXGI01000002.1"/>
</dbReference>
<reference evidence="8 9" key="1">
    <citation type="submission" date="2018-09" db="EMBL/GenBank/DDBJ databases">
        <title>Characterization of the phylogenetic diversity of five novel species belonging to the genus Bifidobacterium.</title>
        <authorList>
            <person name="Lugli G.A."/>
            <person name="Duranti S."/>
            <person name="Milani C."/>
        </authorList>
    </citation>
    <scope>NUCLEOTIDE SEQUENCE [LARGE SCALE GENOMIC DNA]</scope>
    <source>
        <strain evidence="8 9">2020B</strain>
    </source>
</reference>
<feature type="transmembrane region" description="Helical" evidence="6">
    <location>
        <begin position="73"/>
        <end position="96"/>
    </location>
</feature>
<feature type="transmembrane region" description="Helical" evidence="6">
    <location>
        <begin position="117"/>
        <end position="145"/>
    </location>
</feature>
<evidence type="ECO:0000313" key="9">
    <source>
        <dbReference type="Proteomes" id="UP000288052"/>
    </source>
</evidence>
<feature type="transmembrane region" description="Helical" evidence="6">
    <location>
        <begin position="165"/>
        <end position="187"/>
    </location>
</feature>
<gene>
    <name evidence="8" type="ORF">D2E22_0626</name>
</gene>
<dbReference type="Proteomes" id="UP000288052">
    <property type="component" value="Unassembled WGS sequence"/>
</dbReference>
<keyword evidence="2" id="KW-1003">Cell membrane</keyword>
<dbReference type="Pfam" id="PF02687">
    <property type="entry name" value="FtsX"/>
    <property type="match status" value="1"/>
</dbReference>
<feature type="transmembrane region" description="Helical" evidence="6">
    <location>
        <begin position="306"/>
        <end position="328"/>
    </location>
</feature>
<keyword evidence="5 6" id="KW-0472">Membrane</keyword>
<evidence type="ECO:0000313" key="8">
    <source>
        <dbReference type="EMBL" id="RSX49206.1"/>
    </source>
</evidence>
<feature type="transmembrane region" description="Helical" evidence="6">
    <location>
        <begin position="27"/>
        <end position="53"/>
    </location>
</feature>
<evidence type="ECO:0000256" key="1">
    <source>
        <dbReference type="ARBA" id="ARBA00004651"/>
    </source>
</evidence>
<feature type="transmembrane region" description="Helical" evidence="6">
    <location>
        <begin position="348"/>
        <end position="369"/>
    </location>
</feature>
<evidence type="ECO:0000256" key="3">
    <source>
        <dbReference type="ARBA" id="ARBA00022692"/>
    </source>
</evidence>
<evidence type="ECO:0000256" key="6">
    <source>
        <dbReference type="SAM" id="Phobius"/>
    </source>
</evidence>
<evidence type="ECO:0000256" key="4">
    <source>
        <dbReference type="ARBA" id="ARBA00022989"/>
    </source>
</evidence>
<keyword evidence="9" id="KW-1185">Reference proteome</keyword>
<feature type="transmembrane region" description="Helical" evidence="6">
    <location>
        <begin position="254"/>
        <end position="276"/>
    </location>
</feature>
<organism evidence="8 9">
    <name type="scientific">Bifidobacterium castoris</name>
    <dbReference type="NCBI Taxonomy" id="2306972"/>
    <lineage>
        <taxon>Bacteria</taxon>
        <taxon>Bacillati</taxon>
        <taxon>Actinomycetota</taxon>
        <taxon>Actinomycetes</taxon>
        <taxon>Bifidobacteriales</taxon>
        <taxon>Bifidobacteriaceae</taxon>
        <taxon>Bifidobacterium</taxon>
    </lineage>
</organism>
<sequence>MSGVVSGGAAGAFLRLVVRDTAHSIRVWLSAAVVFLTLGFSTAVLCLMCTAIADAQSIGSIGAESASGLWSIWGMHVFLTVVVGFTAVSGTLRQVFDARSEILARLSLAGASPAQCALIFAMQIAAAILVGMGIGIAVAWPLMGVACQWIMTHVAGLHGVLTPRYSHTAILVAMLCLLGISFAATAVRARRQLRVTPAQQVQLWRNPQARTSWIRLAFAIALAGGLVGLVWPTVGAARSGRMVMSADSFVPAGMGVSALAAIVCVVAGPYCALGIVRACTRLLPHSAVGRLALCAFTDRPAQALAAINPMTLCVALPLGVIAPAWTLASALNAHTGGGSSVRADMSSLFTLCALPLLIALSTALASLIMEGRRQRESMILSALAGATPVQQVMQQVLQAIIAVCAASVQAAFCIWLGSWWTAQVMAPTFGAVPAVFPLKWWLLSSVLLLGACALIELVITVPHIMKP</sequence>
<dbReference type="GO" id="GO:0005886">
    <property type="term" value="C:plasma membrane"/>
    <property type="evidence" value="ECO:0007669"/>
    <property type="project" value="UniProtKB-SubCell"/>
</dbReference>
<name>A0A430F8Q3_9BIFI</name>
<dbReference type="AlphaFoldDB" id="A0A430F8Q3"/>
<dbReference type="InterPro" id="IPR003838">
    <property type="entry name" value="ABC3_permease_C"/>
</dbReference>
<feature type="transmembrane region" description="Helical" evidence="6">
    <location>
        <begin position="213"/>
        <end position="234"/>
    </location>
</feature>
<proteinExistence type="predicted"/>
<feature type="domain" description="ABC3 transporter permease C-terminal" evidence="7">
    <location>
        <begin position="77"/>
        <end position="189"/>
    </location>
</feature>
<dbReference type="EMBL" id="QXGI01000002">
    <property type="protein sequence ID" value="RSX49206.1"/>
    <property type="molecule type" value="Genomic_DNA"/>
</dbReference>
<accession>A0A430F8Q3</accession>
<evidence type="ECO:0000256" key="5">
    <source>
        <dbReference type="ARBA" id="ARBA00023136"/>
    </source>
</evidence>
<evidence type="ECO:0000256" key="2">
    <source>
        <dbReference type="ARBA" id="ARBA00022475"/>
    </source>
</evidence>